<dbReference type="Pfam" id="PF00512">
    <property type="entry name" value="HisKA"/>
    <property type="match status" value="1"/>
</dbReference>
<feature type="domain" description="Histidine kinase" evidence="7">
    <location>
        <begin position="394"/>
        <end position="612"/>
    </location>
</feature>
<dbReference type="GO" id="GO:0000155">
    <property type="term" value="F:phosphorelay sensor kinase activity"/>
    <property type="evidence" value="ECO:0007669"/>
    <property type="project" value="InterPro"/>
</dbReference>
<keyword evidence="4 10" id="KW-0808">Transferase</keyword>
<dbReference type="InterPro" id="IPR001789">
    <property type="entry name" value="Sig_transdc_resp-reg_receiver"/>
</dbReference>
<dbReference type="SUPFAM" id="SSF55785">
    <property type="entry name" value="PYP-like sensor domain (PAS domain)"/>
    <property type="match status" value="3"/>
</dbReference>
<dbReference type="PROSITE" id="PS50109">
    <property type="entry name" value="HIS_KIN"/>
    <property type="match status" value="1"/>
</dbReference>
<dbReference type="InterPro" id="IPR003661">
    <property type="entry name" value="HisK_dim/P_dom"/>
</dbReference>
<dbReference type="Pfam" id="PF13426">
    <property type="entry name" value="PAS_9"/>
    <property type="match status" value="1"/>
</dbReference>
<feature type="domain" description="PAS" evidence="9">
    <location>
        <begin position="127"/>
        <end position="200"/>
    </location>
</feature>
<dbReference type="PROSITE" id="PS50110">
    <property type="entry name" value="RESPONSE_REGULATORY"/>
    <property type="match status" value="1"/>
</dbReference>
<evidence type="ECO:0000313" key="10">
    <source>
        <dbReference type="EMBL" id="AMY11498.1"/>
    </source>
</evidence>
<dbReference type="RefSeq" id="WP_110173039.1">
    <property type="nucleotide sequence ID" value="NZ_CP015136.1"/>
</dbReference>
<proteinExistence type="predicted"/>
<dbReference type="CDD" id="cd00082">
    <property type="entry name" value="HisKA"/>
    <property type="match status" value="1"/>
</dbReference>
<dbReference type="InterPro" id="IPR036097">
    <property type="entry name" value="HisK_dim/P_sf"/>
</dbReference>
<sequence length="749" mass="82309">MEPAPALIALPTARLVTWTWRPEGGRLIVPTNADTALGAELAAALAQPDWGFVHPDDVASLDTALQRCLRDNEPIERAVRVHPDLGSPVTWLEVHATCADTTDGPQLRGVMLDGTRRRLAESARERQEARYRLIMDSAREYAILTLDRGGRITGWSVGAARVFGYTEAEAIGLPAAALFTPEDAAASVPEQEIARALSRGHSKDERWHVRKDGTRFFGSGLMMRMDGDDETSRLLKILRDRTLEEQARTALAESQERLRLATDAAGLGVFEWNLETGTALWENTRMYEIFGRHPEEGPLDAECVVAKLVPGDLERLRTALQEHPDQGEPLHLVVGINDEDGASPRFLELWGRYGRDAEGSRTRLIGVVADVTAQRRAQAALIEADRRKDAFLATLAHELRNPLAPIRHALEILRRAEHDPALTTRARTLMERQISQMVRLIDDLLDLSRITLGKISLRRQIVSLEDMVGSAIETCQPILDAAGQRLDVHVPTDDVHVLGDLTRLAQVLTNLLNNASKFSGPGQSISLVVDVSDHHVTCRVTDQGAGITSEELPTIFDMFAQGTDRMQQARGGLGVGLALVRQLVGMHGGTVHAESAGHGKGSTFTFMLPRLPAPAGRTVADTRPEMMQTMKRVLVVDDNADSAESLSLLLELMGHTVRTAHDGEEALEQAEAFRPELVLMDIGMPRMDGYEAARRLRQFPWAAGVVIVALTGWGQDEDKRRSEEAGFDRHLIKPVDPTALEALLGQTAQ</sequence>
<dbReference type="InterPro" id="IPR000014">
    <property type="entry name" value="PAS"/>
</dbReference>
<dbReference type="SMART" id="SM00091">
    <property type="entry name" value="PAS"/>
    <property type="match status" value="2"/>
</dbReference>
<evidence type="ECO:0000256" key="3">
    <source>
        <dbReference type="ARBA" id="ARBA00022553"/>
    </source>
</evidence>
<dbReference type="AlphaFoldDB" id="A0A143PTK7"/>
<dbReference type="Pfam" id="PF02518">
    <property type="entry name" value="HATPase_c"/>
    <property type="match status" value="1"/>
</dbReference>
<evidence type="ECO:0000313" key="11">
    <source>
        <dbReference type="Proteomes" id="UP000076079"/>
    </source>
</evidence>
<feature type="modified residue" description="4-aspartylphosphate" evidence="6">
    <location>
        <position position="681"/>
    </location>
</feature>
<dbReference type="CDD" id="cd00130">
    <property type="entry name" value="PAS"/>
    <property type="match status" value="1"/>
</dbReference>
<dbReference type="Gene3D" id="3.30.450.20">
    <property type="entry name" value="PAS domain"/>
    <property type="match status" value="3"/>
</dbReference>
<dbReference type="Proteomes" id="UP000076079">
    <property type="component" value="Chromosome"/>
</dbReference>
<reference evidence="10 11" key="1">
    <citation type="journal article" date="2016" name="Genome Announc.">
        <title>First Complete Genome Sequence of a Subdivision 6 Acidobacterium Strain.</title>
        <authorList>
            <person name="Huang S."/>
            <person name="Vieira S."/>
            <person name="Bunk B."/>
            <person name="Riedel T."/>
            <person name="Sproer C."/>
            <person name="Overmann J."/>
        </authorList>
    </citation>
    <scope>NUCLEOTIDE SEQUENCE [LARGE SCALE GENOMIC DNA]</scope>
    <source>
        <strain evidence="11">DSM 100886 HEG_-6_39</strain>
    </source>
</reference>
<dbReference type="EMBL" id="CP015136">
    <property type="protein sequence ID" value="AMY11498.1"/>
    <property type="molecule type" value="Genomic_DNA"/>
</dbReference>
<evidence type="ECO:0000259" key="8">
    <source>
        <dbReference type="PROSITE" id="PS50110"/>
    </source>
</evidence>
<dbReference type="SUPFAM" id="SSF52172">
    <property type="entry name" value="CheY-like"/>
    <property type="match status" value="1"/>
</dbReference>
<dbReference type="CDD" id="cd17580">
    <property type="entry name" value="REC_2_DhkD-like"/>
    <property type="match status" value="1"/>
</dbReference>
<dbReference type="InterPro" id="IPR036890">
    <property type="entry name" value="HATPase_C_sf"/>
</dbReference>
<dbReference type="EC" id="2.7.13.3" evidence="2"/>
<name>A0A143PTK7_LUTPR</name>
<evidence type="ECO:0000259" key="9">
    <source>
        <dbReference type="PROSITE" id="PS50112"/>
    </source>
</evidence>
<dbReference type="Gene3D" id="3.30.565.10">
    <property type="entry name" value="Histidine kinase-like ATPase, C-terminal domain"/>
    <property type="match status" value="1"/>
</dbReference>
<dbReference type="PANTHER" id="PTHR43047">
    <property type="entry name" value="TWO-COMPONENT HISTIDINE PROTEIN KINASE"/>
    <property type="match status" value="1"/>
</dbReference>
<evidence type="ECO:0000256" key="2">
    <source>
        <dbReference type="ARBA" id="ARBA00012438"/>
    </source>
</evidence>
<dbReference type="Pfam" id="PF00072">
    <property type="entry name" value="Response_reg"/>
    <property type="match status" value="1"/>
</dbReference>
<dbReference type="GO" id="GO:0005886">
    <property type="term" value="C:plasma membrane"/>
    <property type="evidence" value="ECO:0007669"/>
    <property type="project" value="TreeGrafter"/>
</dbReference>
<accession>A0A143PTK7</accession>
<dbReference type="InterPro" id="IPR005467">
    <property type="entry name" value="His_kinase_dom"/>
</dbReference>
<dbReference type="PANTHER" id="PTHR43047:SF72">
    <property type="entry name" value="OSMOSENSING HISTIDINE PROTEIN KINASE SLN1"/>
    <property type="match status" value="1"/>
</dbReference>
<dbReference type="Gene3D" id="1.10.287.130">
    <property type="match status" value="1"/>
</dbReference>
<dbReference type="PATRIC" id="fig|1813736.3.peg.5006"/>
<dbReference type="InterPro" id="IPR003594">
    <property type="entry name" value="HATPase_dom"/>
</dbReference>
<dbReference type="PROSITE" id="PS50112">
    <property type="entry name" value="PAS"/>
    <property type="match status" value="1"/>
</dbReference>
<evidence type="ECO:0000256" key="5">
    <source>
        <dbReference type="ARBA" id="ARBA00022777"/>
    </source>
</evidence>
<dbReference type="OrthoDB" id="9815750at2"/>
<dbReference type="STRING" id="1855912.LuPra_04748"/>
<dbReference type="InterPro" id="IPR035965">
    <property type="entry name" value="PAS-like_dom_sf"/>
</dbReference>
<dbReference type="InterPro" id="IPR011006">
    <property type="entry name" value="CheY-like_superfamily"/>
</dbReference>
<dbReference type="GO" id="GO:0009927">
    <property type="term" value="F:histidine phosphotransfer kinase activity"/>
    <property type="evidence" value="ECO:0007669"/>
    <property type="project" value="TreeGrafter"/>
</dbReference>
<dbReference type="SMART" id="SM00448">
    <property type="entry name" value="REC"/>
    <property type="match status" value="1"/>
</dbReference>
<keyword evidence="3 6" id="KW-0597">Phosphoprotein</keyword>
<dbReference type="Gene3D" id="3.40.50.2300">
    <property type="match status" value="1"/>
</dbReference>
<reference evidence="11" key="2">
    <citation type="submission" date="2016-04" db="EMBL/GenBank/DDBJ databases">
        <title>First Complete Genome Sequence of a Subdivision 6 Acidobacterium.</title>
        <authorList>
            <person name="Huang S."/>
            <person name="Vieira S."/>
            <person name="Bunk B."/>
            <person name="Riedel T."/>
            <person name="Sproeer C."/>
            <person name="Overmann J."/>
        </authorList>
    </citation>
    <scope>NUCLEOTIDE SEQUENCE [LARGE SCALE GENOMIC DNA]</scope>
    <source>
        <strain evidence="11">DSM 100886 HEG_-6_39</strain>
    </source>
</reference>
<dbReference type="PRINTS" id="PR00344">
    <property type="entry name" value="BCTRLSENSOR"/>
</dbReference>
<evidence type="ECO:0000256" key="6">
    <source>
        <dbReference type="PROSITE-ProRule" id="PRU00169"/>
    </source>
</evidence>
<dbReference type="NCBIfam" id="TIGR00229">
    <property type="entry name" value="sensory_box"/>
    <property type="match status" value="1"/>
</dbReference>
<evidence type="ECO:0000256" key="4">
    <source>
        <dbReference type="ARBA" id="ARBA00022679"/>
    </source>
</evidence>
<evidence type="ECO:0000259" key="7">
    <source>
        <dbReference type="PROSITE" id="PS50109"/>
    </source>
</evidence>
<feature type="domain" description="Response regulatory" evidence="8">
    <location>
        <begin position="632"/>
        <end position="748"/>
    </location>
</feature>
<dbReference type="GO" id="GO:0006355">
    <property type="term" value="P:regulation of DNA-templated transcription"/>
    <property type="evidence" value="ECO:0007669"/>
    <property type="project" value="InterPro"/>
</dbReference>
<organism evidence="10 11">
    <name type="scientific">Luteitalea pratensis</name>
    <dbReference type="NCBI Taxonomy" id="1855912"/>
    <lineage>
        <taxon>Bacteria</taxon>
        <taxon>Pseudomonadati</taxon>
        <taxon>Acidobacteriota</taxon>
        <taxon>Vicinamibacteria</taxon>
        <taxon>Vicinamibacterales</taxon>
        <taxon>Vicinamibacteraceae</taxon>
        <taxon>Luteitalea</taxon>
    </lineage>
</organism>
<dbReference type="SMART" id="SM00387">
    <property type="entry name" value="HATPase_c"/>
    <property type="match status" value="1"/>
</dbReference>
<dbReference type="FunFam" id="3.30.565.10:FF:000006">
    <property type="entry name" value="Sensor histidine kinase WalK"/>
    <property type="match status" value="1"/>
</dbReference>
<dbReference type="SUPFAM" id="SSF47384">
    <property type="entry name" value="Homodimeric domain of signal transducing histidine kinase"/>
    <property type="match status" value="1"/>
</dbReference>
<protein>
    <recommendedName>
        <fullName evidence="2">histidine kinase</fullName>
        <ecNumber evidence="2">2.7.13.3</ecNumber>
    </recommendedName>
</protein>
<dbReference type="SUPFAM" id="SSF55874">
    <property type="entry name" value="ATPase domain of HSP90 chaperone/DNA topoisomerase II/histidine kinase"/>
    <property type="match status" value="1"/>
</dbReference>
<dbReference type="SMART" id="SM00388">
    <property type="entry name" value="HisKA"/>
    <property type="match status" value="1"/>
</dbReference>
<comment type="catalytic activity">
    <reaction evidence="1">
        <text>ATP + protein L-histidine = ADP + protein N-phospho-L-histidine.</text>
        <dbReference type="EC" id="2.7.13.3"/>
    </reaction>
</comment>
<evidence type="ECO:0000256" key="1">
    <source>
        <dbReference type="ARBA" id="ARBA00000085"/>
    </source>
</evidence>
<gene>
    <name evidence="10" type="primary">luxQ_7</name>
    <name evidence="10" type="ORF">LuPra_04748</name>
</gene>
<keyword evidence="5 10" id="KW-0418">Kinase</keyword>
<dbReference type="KEGG" id="abac:LuPra_04748"/>
<dbReference type="InterPro" id="IPR004358">
    <property type="entry name" value="Sig_transdc_His_kin-like_C"/>
</dbReference>
<keyword evidence="11" id="KW-1185">Reference proteome</keyword>